<dbReference type="KEGG" id="vcw:GJQ55_08305"/>
<dbReference type="InterPro" id="IPR021241">
    <property type="entry name" value="CsiV"/>
</dbReference>
<dbReference type="EMBL" id="CP046056">
    <property type="protein sequence ID" value="QQD24475.1"/>
    <property type="molecule type" value="Genomic_DNA"/>
</dbReference>
<sequence length="256" mass="28716">MPRFSVVFASTLLFCSLNLQAAPWYRVEVVLVAYQNPQLIGDEQWPDALPLPQAEARAPDLRWWHTPPVSGYNALLAGFGFSRPPVAGWDLPLQPLPNRHLQAEAERLQKHPDMQVIWHQAWVEPIQEQEQAIVHPLDIRLTDQLDIHLSGSISLHRSRFLHVSTDIVVQHFEPSLVPALADLQPLNSPIRSDYRTDLLTQAAIASSASEETAPVPVRAAHIQQSRRMRSGELHYIDHPLLGIVVKVVPVTDASSL</sequence>
<name>A0A9X7UYI4_9GAMM</name>
<feature type="signal peptide" evidence="1">
    <location>
        <begin position="1"/>
        <end position="21"/>
    </location>
</feature>
<organism evidence="2 3">
    <name type="scientific">Venatoribacter cucullus</name>
    <dbReference type="NCBI Taxonomy" id="2661630"/>
    <lineage>
        <taxon>Bacteria</taxon>
        <taxon>Pseudomonadati</taxon>
        <taxon>Pseudomonadota</taxon>
        <taxon>Gammaproteobacteria</taxon>
        <taxon>Oceanospirillales</taxon>
        <taxon>Oceanospirillaceae</taxon>
        <taxon>Venatoribacter</taxon>
    </lineage>
</organism>
<evidence type="ECO:0000256" key="1">
    <source>
        <dbReference type="SAM" id="SignalP"/>
    </source>
</evidence>
<dbReference type="Proteomes" id="UP000596074">
    <property type="component" value="Chromosome"/>
</dbReference>
<feature type="chain" id="PRO_5040999307" description="Peptidoglycan-binding protein CsiV" evidence="1">
    <location>
        <begin position="22"/>
        <end position="256"/>
    </location>
</feature>
<proteinExistence type="predicted"/>
<evidence type="ECO:0000313" key="2">
    <source>
        <dbReference type="EMBL" id="QQD24475.1"/>
    </source>
</evidence>
<reference evidence="2 3" key="1">
    <citation type="submission" date="2019-11" db="EMBL/GenBank/DDBJ databases">
        <title>Venatorbacter sp. nov. a predator of Campylobacter and other Gram-negative bacteria.</title>
        <authorList>
            <person name="Saeedi A."/>
            <person name="Cummings N.J."/>
            <person name="Connerton I.F."/>
            <person name="Connerton P.L."/>
        </authorList>
    </citation>
    <scope>NUCLEOTIDE SEQUENCE [LARGE SCALE GENOMIC DNA]</scope>
    <source>
        <strain evidence="2">XL5</strain>
    </source>
</reference>
<dbReference type="Pfam" id="PF10972">
    <property type="entry name" value="CsiV"/>
    <property type="match status" value="1"/>
</dbReference>
<evidence type="ECO:0000313" key="3">
    <source>
        <dbReference type="Proteomes" id="UP000596074"/>
    </source>
</evidence>
<evidence type="ECO:0008006" key="4">
    <source>
        <dbReference type="Google" id="ProtNLM"/>
    </source>
</evidence>
<keyword evidence="3" id="KW-1185">Reference proteome</keyword>
<dbReference type="RefSeq" id="WP_228344524.1">
    <property type="nucleotide sequence ID" value="NZ_CP046056.1"/>
</dbReference>
<dbReference type="AlphaFoldDB" id="A0A9X7UYI4"/>
<keyword evidence="1" id="KW-0732">Signal</keyword>
<gene>
    <name evidence="2" type="ORF">GJQ55_08305</name>
</gene>
<protein>
    <recommendedName>
        <fullName evidence="4">Peptidoglycan-binding protein CsiV</fullName>
    </recommendedName>
</protein>
<accession>A0A9X7UYI4</accession>